<dbReference type="GO" id="GO:0005737">
    <property type="term" value="C:cytoplasm"/>
    <property type="evidence" value="ECO:0007669"/>
    <property type="project" value="TreeGrafter"/>
</dbReference>
<dbReference type="SUPFAM" id="SSF51905">
    <property type="entry name" value="FAD/NAD(P)-binding domain"/>
    <property type="match status" value="1"/>
</dbReference>
<protein>
    <submittedName>
        <fullName evidence="3">FAD-binding oxidoreductase</fullName>
    </submittedName>
</protein>
<dbReference type="InterPro" id="IPR036188">
    <property type="entry name" value="FAD/NAD-bd_sf"/>
</dbReference>
<evidence type="ECO:0000259" key="2">
    <source>
        <dbReference type="Pfam" id="PF01266"/>
    </source>
</evidence>
<dbReference type="Gene3D" id="3.50.50.60">
    <property type="entry name" value="FAD/NAD(P)-binding domain"/>
    <property type="match status" value="1"/>
</dbReference>
<dbReference type="InterPro" id="IPR006076">
    <property type="entry name" value="FAD-dep_OxRdtase"/>
</dbReference>
<dbReference type="PANTHER" id="PTHR13847:SF287">
    <property type="entry name" value="FAD-DEPENDENT OXIDOREDUCTASE DOMAIN-CONTAINING PROTEIN 1"/>
    <property type="match status" value="1"/>
</dbReference>
<dbReference type="Proteomes" id="UP000635142">
    <property type="component" value="Unassembled WGS sequence"/>
</dbReference>
<gene>
    <name evidence="3" type="ORF">H9Q16_07115</name>
</gene>
<dbReference type="AlphaFoldDB" id="A0A927HEA5"/>
<evidence type="ECO:0000313" key="4">
    <source>
        <dbReference type="Proteomes" id="UP000635142"/>
    </source>
</evidence>
<keyword evidence="1" id="KW-0560">Oxidoreductase</keyword>
<keyword evidence="4" id="KW-1185">Reference proteome</keyword>
<dbReference type="Pfam" id="PF01266">
    <property type="entry name" value="DAO"/>
    <property type="match status" value="1"/>
</dbReference>
<organism evidence="3 4">
    <name type="scientific">Sulfitobacter aestuariivivens</name>
    <dbReference type="NCBI Taxonomy" id="2766981"/>
    <lineage>
        <taxon>Bacteria</taxon>
        <taxon>Pseudomonadati</taxon>
        <taxon>Pseudomonadota</taxon>
        <taxon>Alphaproteobacteria</taxon>
        <taxon>Rhodobacterales</taxon>
        <taxon>Roseobacteraceae</taxon>
        <taxon>Sulfitobacter</taxon>
    </lineage>
</organism>
<dbReference type="RefSeq" id="WP_191074627.1">
    <property type="nucleotide sequence ID" value="NZ_JACTAG010000001.1"/>
</dbReference>
<dbReference type="Gene3D" id="3.30.9.10">
    <property type="entry name" value="D-Amino Acid Oxidase, subunit A, domain 2"/>
    <property type="match status" value="1"/>
</dbReference>
<feature type="domain" description="FAD dependent oxidoreductase" evidence="2">
    <location>
        <begin position="4"/>
        <end position="346"/>
    </location>
</feature>
<dbReference type="PANTHER" id="PTHR13847">
    <property type="entry name" value="SARCOSINE DEHYDROGENASE-RELATED"/>
    <property type="match status" value="1"/>
</dbReference>
<name>A0A927HEA5_9RHOB</name>
<reference evidence="3" key="1">
    <citation type="submission" date="2020-08" db="EMBL/GenBank/DDBJ databases">
        <title>Sulfitobacter aestuariivivens sp. nov., isolated from a tidal flat.</title>
        <authorList>
            <person name="Park S."/>
            <person name="Yoon J.-H."/>
        </authorList>
    </citation>
    <scope>NUCLEOTIDE SEQUENCE</scope>
    <source>
        <strain evidence="3">TSTF-M16</strain>
    </source>
</reference>
<accession>A0A927HEA5</accession>
<comment type="caution">
    <text evidence="3">The sequence shown here is derived from an EMBL/GenBank/DDBJ whole genome shotgun (WGS) entry which is preliminary data.</text>
</comment>
<evidence type="ECO:0000256" key="1">
    <source>
        <dbReference type="ARBA" id="ARBA00023002"/>
    </source>
</evidence>
<proteinExistence type="predicted"/>
<evidence type="ECO:0000313" key="3">
    <source>
        <dbReference type="EMBL" id="MBD3663686.1"/>
    </source>
</evidence>
<sequence length="369" mass="38741">MIYDFLIIGGGIAGASAAHELAPYGKVLLLEKEDAPGFHATGRSAALFTRNYGNSVVRQVNIASAAFFRVPPDGFCETPLLTPRGCLTVAQGGDARALDALLGLSEPGEEVSSMSVADACAMVPFLRPDRVEQAVFEANVADIDVSSLHSSYLKGAKARGALVETRQAVTAMTRADGIWTVQTVRTSFLAGIVINAAGAWADQIGAMAGARSIGLVPKRRTAIIIKPPADITCAALPAVDFAVSGAYIKPEGGMLMASPGDATPTDPHDAWPDDMDIAELADWIERETTLKITKIEHSWAGLRSFVADETPVVGYDTAVPDFFWLAGQGGFGIMMAPALAVLTTELIATGRPGTQSQDFAPALSPARLL</sequence>
<dbReference type="GO" id="GO:0016491">
    <property type="term" value="F:oxidoreductase activity"/>
    <property type="evidence" value="ECO:0007669"/>
    <property type="project" value="UniProtKB-KW"/>
</dbReference>
<dbReference type="EMBL" id="JACTAG010000001">
    <property type="protein sequence ID" value="MBD3663686.1"/>
    <property type="molecule type" value="Genomic_DNA"/>
</dbReference>